<organism evidence="4 5">
    <name type="scientific">Diabrotica balteata</name>
    <name type="common">Banded cucumber beetle</name>
    <dbReference type="NCBI Taxonomy" id="107213"/>
    <lineage>
        <taxon>Eukaryota</taxon>
        <taxon>Metazoa</taxon>
        <taxon>Ecdysozoa</taxon>
        <taxon>Arthropoda</taxon>
        <taxon>Hexapoda</taxon>
        <taxon>Insecta</taxon>
        <taxon>Pterygota</taxon>
        <taxon>Neoptera</taxon>
        <taxon>Endopterygota</taxon>
        <taxon>Coleoptera</taxon>
        <taxon>Polyphaga</taxon>
        <taxon>Cucujiformia</taxon>
        <taxon>Chrysomeloidea</taxon>
        <taxon>Chrysomelidae</taxon>
        <taxon>Galerucinae</taxon>
        <taxon>Diabroticina</taxon>
        <taxon>Diabroticites</taxon>
        <taxon>Diabrotica</taxon>
    </lineage>
</organism>
<proteinExistence type="predicted"/>
<evidence type="ECO:0000256" key="1">
    <source>
        <dbReference type="ARBA" id="ARBA00022737"/>
    </source>
</evidence>
<dbReference type="CDD" id="cd17728">
    <property type="entry name" value="BRCT_TopBP1_rpt8"/>
    <property type="match status" value="1"/>
</dbReference>
<accession>A0A9N9T1P7</accession>
<feature type="domain" description="BRCT" evidence="3">
    <location>
        <begin position="111"/>
        <end position="175"/>
    </location>
</feature>
<evidence type="ECO:0000256" key="2">
    <source>
        <dbReference type="SAM" id="MobiDB-lite"/>
    </source>
</evidence>
<keyword evidence="1" id="KW-0677">Repeat</keyword>
<feature type="region of interest" description="Disordered" evidence="2">
    <location>
        <begin position="935"/>
        <end position="956"/>
    </location>
</feature>
<dbReference type="FunFam" id="3.40.50.10190:FF:000021">
    <property type="entry name" value="DNA topoisomerase II binding protein 1"/>
    <property type="match status" value="1"/>
</dbReference>
<feature type="domain" description="BRCT" evidence="3">
    <location>
        <begin position="195"/>
        <end position="288"/>
    </location>
</feature>
<feature type="domain" description="BRCT" evidence="3">
    <location>
        <begin position="559"/>
        <end position="645"/>
    </location>
</feature>
<dbReference type="CDD" id="cd17718">
    <property type="entry name" value="BRCT_TopBP1_rpt3"/>
    <property type="match status" value="1"/>
</dbReference>
<dbReference type="SUPFAM" id="SSF52113">
    <property type="entry name" value="BRCT domain"/>
    <property type="match status" value="6"/>
</dbReference>
<dbReference type="OrthoDB" id="251770at2759"/>
<feature type="region of interest" description="Disordered" evidence="2">
    <location>
        <begin position="529"/>
        <end position="548"/>
    </location>
</feature>
<dbReference type="Pfam" id="PF21298">
    <property type="entry name" value="TopBP1_BRCT0"/>
    <property type="match status" value="1"/>
</dbReference>
<dbReference type="Gene3D" id="3.40.50.10190">
    <property type="entry name" value="BRCT domain"/>
    <property type="match status" value="8"/>
</dbReference>
<feature type="domain" description="BRCT" evidence="3">
    <location>
        <begin position="1022"/>
        <end position="1105"/>
    </location>
</feature>
<dbReference type="PANTHER" id="PTHR13561:SF20">
    <property type="entry name" value="DNA TOPOISOMERASE 2-BINDING PROTEIN 1"/>
    <property type="match status" value="1"/>
</dbReference>
<dbReference type="PROSITE" id="PS50172">
    <property type="entry name" value="BRCT"/>
    <property type="match status" value="6"/>
</dbReference>
<dbReference type="InterPro" id="IPR049542">
    <property type="entry name" value="TopBP1-like_BRCT0"/>
</dbReference>
<dbReference type="InterPro" id="IPR001357">
    <property type="entry name" value="BRCT_dom"/>
</dbReference>
<dbReference type="Pfam" id="PF12738">
    <property type="entry name" value="PTCB-BRCT"/>
    <property type="match status" value="3"/>
</dbReference>
<keyword evidence="5" id="KW-1185">Reference proteome</keyword>
<dbReference type="AlphaFoldDB" id="A0A9N9T1P7"/>
<dbReference type="CDD" id="cd17731">
    <property type="entry name" value="BRCT_TopBP1_rpt2_like"/>
    <property type="match status" value="1"/>
</dbReference>
<sequence length="1241" mass="139583">MDKIRILFVCPQNFADENESSEVMLQAFEVCKQNVNTNVSWIKESKFKSLTLNKTDFVVFEKFEGPLFEELRDTRSTRIVGPWAVSICLTEGKAIPNYEWPMYNVAMYNCIVTCSHLTKNHKMEVRNKVELMGGCYVDNLVEKNTHLVTGSAKSEKYLIAAETGLKLMCPTWIDDVWAASQTANVHADDEDFQKHKCLPFHNLTISSTGITNLAEKHKIEKLVSENGGNFSGKLTLATTDILVCSGDVVKSEKYKAARQCAHIKCVNVNWVTDSVVKGYALPHDLYKVQKMTSTPTKRDKYVNPEFSVLSAIGGFNTSSRTHIEETLSMTSLDGERVSNNKRKAKDNFDELIESLDIKKAKKSGEYLDGCSVYLTGFGSEHIDKLNKIINLSGATRYDTFSDRVTHVIVGDSNSHEVAIIKNKNSSAVLVSLQWLIDSMEQKQPVNEDKYLVVTVDVDGNLGSPLSKKGLSLLRSNRTVTEKEIEMNNMNEEEMDNDFTPQNMAPPNESDTLGRLLDGIDNTNLIKEVHEPPKSTPQFQPTEMSTQQSSMSVTQDAETEVSRIFEHLKFLIVGFDDEEFAELKKSITDLGGDVVSKSYKGIPDYAVVPIFNKNELHHTASEIVNDLFIGECIREEELLLSIAYYHRPFDIPDTKPVENCVITISSYSGTERVFLRNLIEALGGLAQEQFSRVRSESKGLFPSTHLVSFEASGKKYEAALKWGLPVISKDWLLECAKTGKKVYEGDFLLGQSAAPDRREEYVENTPQKNKVPSETAKVYLTPSDLAGSSKSSKVLTPVNNVTPYHKKFLNSAEKFSQVTPVNKIMKQFRESNLNFSQNNKETKEYSIPQPWAFVKTPETPLGAFLKPDPSPNLKKQFEYWLGQFPDKPSPKSNKSTPLSEIKRQLAEKVAKIGAYKLNFDETGGNLPDQLLQQQQQLDTTCTNPEVTSSEGDVTPENQQLASRIKQLEDMLSASGSARRQSTNFQALIPGPAGTSEFKDSQPCTVGWDFRSQEHQQAKNQMKVFSLSGIADDTERAKMVTELEQLGATVSNLANYDPSCTHLLCPKPARNEKSLSCMAAGKWILHISYLQKSIEVGHFLNEEEYEFGNPKSVGKFNISHDRETETRTQQMHWWRKEVGRRGYGVFNDMRAIVVANKREPIIRVIEAGGGVVINLKPPFEDTVHATHCLLEQKSVEKFTDYIPLAKQGIYLVNTVYISDHLHNPNKDIRDCILPYFSKYYGRN</sequence>
<dbReference type="SMART" id="SM00292">
    <property type="entry name" value="BRCT"/>
    <property type="match status" value="7"/>
</dbReference>
<dbReference type="InterPro" id="IPR036420">
    <property type="entry name" value="BRCT_dom_sf"/>
</dbReference>
<dbReference type="GO" id="GO:0006270">
    <property type="term" value="P:DNA replication initiation"/>
    <property type="evidence" value="ECO:0007669"/>
    <property type="project" value="TreeGrafter"/>
</dbReference>
<dbReference type="InterPro" id="IPR059215">
    <property type="entry name" value="BRCT2_TopBP1-like"/>
</dbReference>
<dbReference type="EMBL" id="OU898279">
    <property type="protein sequence ID" value="CAG9832626.1"/>
    <property type="molecule type" value="Genomic_DNA"/>
</dbReference>
<protein>
    <recommendedName>
        <fullName evidence="3">BRCT domain-containing protein</fullName>
    </recommendedName>
</protein>
<feature type="domain" description="BRCT" evidence="3">
    <location>
        <begin position="362"/>
        <end position="452"/>
    </location>
</feature>
<name>A0A9N9T1P7_DIABA</name>
<feature type="compositionally biased region" description="Low complexity" evidence="2">
    <location>
        <begin position="539"/>
        <end position="548"/>
    </location>
</feature>
<dbReference type="GO" id="GO:0033314">
    <property type="term" value="P:mitotic DNA replication checkpoint signaling"/>
    <property type="evidence" value="ECO:0007669"/>
    <property type="project" value="TreeGrafter"/>
</dbReference>
<dbReference type="FunFam" id="3.40.50.10190:FF:000020">
    <property type="entry name" value="DNA topoisomerase II binding protein 1"/>
    <property type="match status" value="1"/>
</dbReference>
<evidence type="ECO:0000259" key="3">
    <source>
        <dbReference type="PROSITE" id="PS50172"/>
    </source>
</evidence>
<dbReference type="CDD" id="cd17738">
    <property type="entry name" value="BRCT_TopBP1_rpt7"/>
    <property type="match status" value="1"/>
</dbReference>
<feature type="domain" description="BRCT" evidence="3">
    <location>
        <begin position="651"/>
        <end position="748"/>
    </location>
</feature>
<dbReference type="PANTHER" id="PTHR13561">
    <property type="entry name" value="DNA REPLICATION REGULATOR DPB11-RELATED"/>
    <property type="match status" value="1"/>
</dbReference>
<dbReference type="GO" id="GO:0007095">
    <property type="term" value="P:mitotic G2 DNA damage checkpoint signaling"/>
    <property type="evidence" value="ECO:0007669"/>
    <property type="project" value="TreeGrafter"/>
</dbReference>
<reference evidence="4" key="1">
    <citation type="submission" date="2022-01" db="EMBL/GenBank/DDBJ databases">
        <authorList>
            <person name="King R."/>
        </authorList>
    </citation>
    <scope>NUCLEOTIDE SEQUENCE</scope>
</reference>
<dbReference type="Proteomes" id="UP001153709">
    <property type="component" value="Chromosome 4"/>
</dbReference>
<dbReference type="InterPro" id="IPR049936">
    <property type="entry name" value="TopBP1_BRCT_8"/>
</dbReference>
<dbReference type="Pfam" id="PF16770">
    <property type="entry name" value="RTT107_BRCT_5"/>
    <property type="match status" value="1"/>
</dbReference>
<dbReference type="FunFam" id="3.40.50.10190:FF:000018">
    <property type="entry name" value="DNA topoisomerase 2-binding protein 1"/>
    <property type="match status" value="1"/>
</dbReference>
<feature type="compositionally biased region" description="Polar residues" evidence="2">
    <location>
        <begin position="937"/>
        <end position="956"/>
    </location>
</feature>
<evidence type="ECO:0000313" key="4">
    <source>
        <dbReference type="EMBL" id="CAG9832626.1"/>
    </source>
</evidence>
<gene>
    <name evidence="4" type="ORF">DIABBA_LOCUS6087</name>
</gene>
<evidence type="ECO:0000313" key="5">
    <source>
        <dbReference type="Proteomes" id="UP001153709"/>
    </source>
</evidence>
<dbReference type="Pfam" id="PF00533">
    <property type="entry name" value="BRCT"/>
    <property type="match status" value="1"/>
</dbReference>